<dbReference type="RefSeq" id="NP_849133.1">
    <property type="nucleotide sequence ID" value="NC_004799.1"/>
</dbReference>
<dbReference type="Gramene" id="CMV234CT">
    <property type="protein sequence ID" value="CMV234CT"/>
    <property type="gene ID" value="CMV234C"/>
</dbReference>
<sequence>MDLRYLLSSEGQANLSWSTWLIHHCSIVEWLMIMPLLKRYRKAMDWNLISAWAAISWHMTHNRVEWLVIIQATSTILANYQWYEHSKRVDYRLKKME</sequence>
<dbReference type="Proteomes" id="UP000007014">
    <property type="component" value="Chloroplast"/>
</dbReference>
<dbReference type="GeneID" id="845082"/>
<geneLocation type="chloroplast" evidence="2"/>
<keyword evidence="1" id="KW-0812">Transmembrane</keyword>
<dbReference type="HOGENOM" id="CLU_2349741_0_0_1"/>
<evidence type="ECO:0000313" key="2">
    <source>
        <dbReference type="EMBL" id="BAC76295.1"/>
    </source>
</evidence>
<name>Q85FQ0_CYAM1</name>
<reference evidence="2" key="1">
    <citation type="journal article" date="2003" name="DNA Res.">
        <title>Complete sequence and analysis of the plastid genome of the unicellular red alga Cyanidioschyzon merolae.</title>
        <authorList>
            <person name="Ohta N."/>
            <person name="Matsuzaki M."/>
            <person name="Misumi O."/>
            <person name="Miyagishima S."/>
            <person name="Nozaki H."/>
            <person name="Tanaka K."/>
            <person name="Shin-i T."/>
            <person name="Kohara Y."/>
            <person name="Kuroiwa T."/>
        </authorList>
    </citation>
    <scope>NUCLEOTIDE SEQUENCE [LARGE SCALE GENOMIC DNA]</scope>
    <source>
        <strain evidence="2">10D</strain>
    </source>
</reference>
<keyword evidence="1" id="KW-0472">Membrane</keyword>
<accession>Q85FQ0</accession>
<proteinExistence type="predicted"/>
<dbReference type="Pfam" id="PF10693">
    <property type="entry name" value="DUF2499"/>
    <property type="match status" value="1"/>
</dbReference>
<dbReference type="InterPro" id="IPR019634">
    <property type="entry name" value="Uncharacterised_Ycf49"/>
</dbReference>
<dbReference type="KEGG" id="cme:CymeCp201"/>
<keyword evidence="2" id="KW-0934">Plastid</keyword>
<protein>
    <submittedName>
        <fullName evidence="2">Ycf49 protein</fullName>
    </submittedName>
</protein>
<feature type="transmembrane region" description="Helical" evidence="1">
    <location>
        <begin position="20"/>
        <end position="37"/>
    </location>
</feature>
<evidence type="ECO:0000313" key="3">
    <source>
        <dbReference type="Proteomes" id="UP000007014"/>
    </source>
</evidence>
<keyword evidence="1" id="KW-1133">Transmembrane helix</keyword>
<organism evidence="2 3">
    <name type="scientific">Cyanidioschyzon merolae (strain NIES-3377 / 10D)</name>
    <name type="common">Unicellular red alga</name>
    <dbReference type="NCBI Taxonomy" id="280699"/>
    <lineage>
        <taxon>Eukaryota</taxon>
        <taxon>Rhodophyta</taxon>
        <taxon>Bangiophyceae</taxon>
        <taxon>Cyanidiales</taxon>
        <taxon>Cyanidiaceae</taxon>
        <taxon>Cyanidioschyzon</taxon>
    </lineage>
</organism>
<dbReference type="EMBL" id="AB002583">
    <property type="protein sequence ID" value="BAC76295.1"/>
    <property type="molecule type" value="Genomic_DNA"/>
</dbReference>
<dbReference type="STRING" id="280699.Q85FQ0"/>
<dbReference type="AlphaFoldDB" id="Q85FQ0"/>
<evidence type="ECO:0000256" key="1">
    <source>
        <dbReference type="SAM" id="Phobius"/>
    </source>
</evidence>
<gene>
    <name evidence="2" type="primary">ycf49</name>
</gene>
<keyword evidence="3" id="KW-1185">Reference proteome</keyword>
<keyword evidence="2" id="KW-0150">Chloroplast</keyword>